<accession>A0ABR4BUD9</accession>
<reference evidence="2 3" key="1">
    <citation type="journal article" date="2024" name="Commun. Biol.">
        <title>Comparative genomic analysis of thermophilic fungi reveals convergent evolutionary adaptations and gene losses.</title>
        <authorList>
            <person name="Steindorff A.S."/>
            <person name="Aguilar-Pontes M.V."/>
            <person name="Robinson A.J."/>
            <person name="Andreopoulos B."/>
            <person name="LaButti K."/>
            <person name="Kuo A."/>
            <person name="Mondo S."/>
            <person name="Riley R."/>
            <person name="Otillar R."/>
            <person name="Haridas S."/>
            <person name="Lipzen A."/>
            <person name="Grimwood J."/>
            <person name="Schmutz J."/>
            <person name="Clum A."/>
            <person name="Reid I.D."/>
            <person name="Moisan M.C."/>
            <person name="Butler G."/>
            <person name="Nguyen T.T.M."/>
            <person name="Dewar K."/>
            <person name="Conant G."/>
            <person name="Drula E."/>
            <person name="Henrissat B."/>
            <person name="Hansel C."/>
            <person name="Singer S."/>
            <person name="Hutchinson M.I."/>
            <person name="de Vries R.P."/>
            <person name="Natvig D.O."/>
            <person name="Powell A.J."/>
            <person name="Tsang A."/>
            <person name="Grigoriev I.V."/>
        </authorList>
    </citation>
    <scope>NUCLEOTIDE SEQUENCE [LARGE SCALE GENOMIC DNA]</scope>
    <source>
        <strain evidence="2 3">CBS 494.80</strain>
    </source>
</reference>
<name>A0ABR4BUD9_9HELO</name>
<feature type="region of interest" description="Disordered" evidence="1">
    <location>
        <begin position="1"/>
        <end position="70"/>
    </location>
</feature>
<evidence type="ECO:0000313" key="2">
    <source>
        <dbReference type="EMBL" id="KAL2061230.1"/>
    </source>
</evidence>
<evidence type="ECO:0000256" key="1">
    <source>
        <dbReference type="SAM" id="MobiDB-lite"/>
    </source>
</evidence>
<sequence>MMYTDTELGQRARAITDKKARDEYISAHGTFTGILPRTKNTQDGEAMTTSGGTGEEKKEEGSSSDTKQEE</sequence>
<gene>
    <name evidence="2" type="ORF">VTL71DRAFT_7503</name>
</gene>
<keyword evidence="3" id="KW-1185">Reference proteome</keyword>
<feature type="compositionally biased region" description="Basic and acidic residues" evidence="1">
    <location>
        <begin position="8"/>
        <end position="25"/>
    </location>
</feature>
<proteinExistence type="predicted"/>
<organism evidence="2 3">
    <name type="scientific">Oculimacula yallundae</name>
    <dbReference type="NCBI Taxonomy" id="86028"/>
    <lineage>
        <taxon>Eukaryota</taxon>
        <taxon>Fungi</taxon>
        <taxon>Dikarya</taxon>
        <taxon>Ascomycota</taxon>
        <taxon>Pezizomycotina</taxon>
        <taxon>Leotiomycetes</taxon>
        <taxon>Helotiales</taxon>
        <taxon>Ploettnerulaceae</taxon>
        <taxon>Oculimacula</taxon>
    </lineage>
</organism>
<feature type="compositionally biased region" description="Basic and acidic residues" evidence="1">
    <location>
        <begin position="54"/>
        <end position="70"/>
    </location>
</feature>
<dbReference type="Proteomes" id="UP001595075">
    <property type="component" value="Unassembled WGS sequence"/>
</dbReference>
<evidence type="ECO:0000313" key="3">
    <source>
        <dbReference type="Proteomes" id="UP001595075"/>
    </source>
</evidence>
<dbReference type="EMBL" id="JAZHXI010000019">
    <property type="protein sequence ID" value="KAL2061230.1"/>
    <property type="molecule type" value="Genomic_DNA"/>
</dbReference>
<comment type="caution">
    <text evidence="2">The sequence shown here is derived from an EMBL/GenBank/DDBJ whole genome shotgun (WGS) entry which is preliminary data.</text>
</comment>
<protein>
    <submittedName>
        <fullName evidence="2">Uncharacterized protein</fullName>
    </submittedName>
</protein>
<feature type="non-terminal residue" evidence="2">
    <location>
        <position position="70"/>
    </location>
</feature>